<keyword evidence="2" id="KW-1185">Reference proteome</keyword>
<dbReference type="Proteomes" id="UP000054978">
    <property type="component" value="Unassembled WGS sequence"/>
</dbReference>
<sequence length="300" mass="33035">MNAPASKLKTLDEAVALVRDGARLALGGFAVYQKPMAFVRALARARRKDLTIVGTANSYDIDLLAGAGCLKTVETSYVGLEKFGLARNFRRQAESGALKVVDYPEMGSWDRFRASQEGLAFWPVSFLGGNDVLTHNPAIKSFACPITGRPMQALPAAEPDVVVIHAVAADEQGNVIFPAHRLLPQNGDVLLARSCETVIVTVEKIVSKAFIRKHARLNEVPSYRTTAVVEVPWGAHPTPVLSRYLADEQHMSEYVEASTTPEAFDAYLQRYVFEPRDQHDYLERVGAARLAHLFDLESLL</sequence>
<dbReference type="STRING" id="1777144.AWB83_01005"/>
<dbReference type="PANTHER" id="PTHR43293:SF3">
    <property type="entry name" value="CHOLESTEROL RING-CLEAVING HYDROLASE IPDB SUBUNIT"/>
    <property type="match status" value="1"/>
</dbReference>
<dbReference type="SUPFAM" id="SSF100950">
    <property type="entry name" value="NagB/RpiA/CoA transferase-like"/>
    <property type="match status" value="1"/>
</dbReference>
<dbReference type="InterPro" id="IPR004165">
    <property type="entry name" value="CoA_trans_fam_I"/>
</dbReference>
<dbReference type="Pfam" id="PF01144">
    <property type="entry name" value="CoA_trans"/>
    <property type="match status" value="1"/>
</dbReference>
<dbReference type="SMART" id="SM00882">
    <property type="entry name" value="CoA_trans"/>
    <property type="match status" value="1"/>
</dbReference>
<protein>
    <submittedName>
        <fullName evidence="1">CoA-transferase</fullName>
    </submittedName>
</protein>
<dbReference type="EMBL" id="FCOB02000004">
    <property type="protein sequence ID" value="SAK48869.1"/>
    <property type="molecule type" value="Genomic_DNA"/>
</dbReference>
<gene>
    <name evidence="1" type="ORF">AWB83_01005</name>
</gene>
<proteinExistence type="predicted"/>
<evidence type="ECO:0000313" key="2">
    <source>
        <dbReference type="Proteomes" id="UP000054978"/>
    </source>
</evidence>
<dbReference type="AlphaFoldDB" id="A0A157ZTR8"/>
<comment type="caution">
    <text evidence="1">The sequence shown here is derived from an EMBL/GenBank/DDBJ whole genome shotgun (WGS) entry which is preliminary data.</text>
</comment>
<reference evidence="1" key="1">
    <citation type="submission" date="2016-01" db="EMBL/GenBank/DDBJ databases">
        <authorList>
            <person name="Peeters C."/>
        </authorList>
    </citation>
    <scope>NUCLEOTIDE SEQUENCE [LARGE SCALE GENOMIC DNA]</scope>
    <source>
        <strain evidence="1">LMG 29326</strain>
    </source>
</reference>
<evidence type="ECO:0000313" key="1">
    <source>
        <dbReference type="EMBL" id="SAK48869.1"/>
    </source>
</evidence>
<dbReference type="PANTHER" id="PTHR43293">
    <property type="entry name" value="ACETATE COA-TRANSFERASE YDIF"/>
    <property type="match status" value="1"/>
</dbReference>
<dbReference type="RefSeq" id="WP_087043181.1">
    <property type="nucleotide sequence ID" value="NZ_FCOB02000004.1"/>
</dbReference>
<name>A0A157ZTR8_9BURK</name>
<accession>A0A157ZTR8</accession>
<dbReference type="OrthoDB" id="9777193at2"/>
<dbReference type="GO" id="GO:0008410">
    <property type="term" value="F:CoA-transferase activity"/>
    <property type="evidence" value="ECO:0007669"/>
    <property type="project" value="InterPro"/>
</dbReference>
<dbReference type="InterPro" id="IPR037171">
    <property type="entry name" value="NagB/RpiA_transferase-like"/>
</dbReference>
<organism evidence="1 2">
    <name type="scientific">Caballeronia ptereochthonis</name>
    <dbReference type="NCBI Taxonomy" id="1777144"/>
    <lineage>
        <taxon>Bacteria</taxon>
        <taxon>Pseudomonadati</taxon>
        <taxon>Pseudomonadota</taxon>
        <taxon>Betaproteobacteria</taxon>
        <taxon>Burkholderiales</taxon>
        <taxon>Burkholderiaceae</taxon>
        <taxon>Caballeronia</taxon>
    </lineage>
</organism>
<dbReference type="Gene3D" id="3.40.1080.10">
    <property type="entry name" value="Glutaconate Coenzyme A-transferase"/>
    <property type="match status" value="1"/>
</dbReference>